<name>F5Z511_ALTNA</name>
<dbReference type="eggNOG" id="ENOG5031DN4">
    <property type="taxonomic scope" value="Bacteria"/>
</dbReference>
<evidence type="ECO:0000256" key="1">
    <source>
        <dbReference type="SAM" id="Phobius"/>
    </source>
</evidence>
<keyword evidence="3" id="KW-1185">Reference proteome</keyword>
<keyword evidence="1" id="KW-1133">Transmembrane helix</keyword>
<accession>F5Z511</accession>
<proteinExistence type="predicted"/>
<sequence>MGQISRLCQQTALYATGLPTRLSKSLALSTALPLSFALLLCFAPIATYAAQLSFNKTVSTDDIQFEYRWLDSEGIEQSIAFSLPNSALKVAPTTQANYKPEIAQRYVTVSLLKEAKKVDPREAVVSVSNENDAINIKVTSTKPNKADQILSQLKSVQRTAYTDYLDKHYYTRFTTLFNQQAVKPDHLRYVAQTFESLRPISEAFYDKVDRIENNRVYLQLMTSWVQSIPYDSLEDRVASNGSGFAPPLGLLMQNRGDCDSKAVLTGALVRAFLPSTNIVMVFLPHHALLGVAINAVPEDEKLEVEGETYVLFDPTGPALIPFGDISDDTKRYISTGRYQVEKID</sequence>
<reference evidence="2 3" key="1">
    <citation type="journal article" date="2011" name="J. Bacteriol.">
        <title>Complete genome sequence of the polycyclic aromatic hydrocarbon-degrading bacterium Alteromonas sp. strain SN2.</title>
        <authorList>
            <person name="Jin H.M."/>
            <person name="Jeong H."/>
            <person name="Moon E.J."/>
            <person name="Math R.K."/>
            <person name="Lee K."/>
            <person name="Kim H.J."/>
            <person name="Jeon C.O."/>
            <person name="Oh T.K."/>
            <person name="Kim J.F."/>
        </authorList>
    </citation>
    <scope>NUCLEOTIDE SEQUENCE [LARGE SCALE GENOMIC DNA]</scope>
    <source>
        <strain evidence="3">JCM 17741 / KACC 18427 / KCTC 11700BP / SN2</strain>
    </source>
</reference>
<organism evidence="2 3">
    <name type="scientific">Alteromonas naphthalenivorans</name>
    <dbReference type="NCBI Taxonomy" id="715451"/>
    <lineage>
        <taxon>Bacteria</taxon>
        <taxon>Pseudomonadati</taxon>
        <taxon>Pseudomonadota</taxon>
        <taxon>Gammaproteobacteria</taxon>
        <taxon>Alteromonadales</taxon>
        <taxon>Alteromonadaceae</taxon>
        <taxon>Alteromonas/Salinimonas group</taxon>
        <taxon>Alteromonas</taxon>
    </lineage>
</organism>
<evidence type="ECO:0000313" key="2">
    <source>
        <dbReference type="EMBL" id="AEF04578.1"/>
    </source>
</evidence>
<dbReference type="RefSeq" id="WP_013785502.1">
    <property type="nucleotide sequence ID" value="NC_015554.1"/>
</dbReference>
<evidence type="ECO:0008006" key="4">
    <source>
        <dbReference type="Google" id="ProtNLM"/>
    </source>
</evidence>
<keyword evidence="1" id="KW-0812">Transmembrane</keyword>
<dbReference type="HOGENOM" id="CLU_076081_0_0_6"/>
<dbReference type="EMBL" id="CP002339">
    <property type="protein sequence ID" value="AEF04578.1"/>
    <property type="molecule type" value="Genomic_DNA"/>
</dbReference>
<keyword evidence="1" id="KW-0472">Membrane</keyword>
<dbReference type="AlphaFoldDB" id="F5Z511"/>
<gene>
    <name evidence="2" type="ordered locus">ambt_15340</name>
</gene>
<dbReference type="Proteomes" id="UP000000683">
    <property type="component" value="Chromosome"/>
</dbReference>
<dbReference type="OrthoDB" id="5592079at2"/>
<dbReference type="KEGG" id="alt:ambt_15340"/>
<protein>
    <recommendedName>
        <fullName evidence="4">Transglutaminase-like domain-containing protein</fullName>
    </recommendedName>
</protein>
<feature type="transmembrane region" description="Helical" evidence="1">
    <location>
        <begin position="26"/>
        <end position="50"/>
    </location>
</feature>
<evidence type="ECO:0000313" key="3">
    <source>
        <dbReference type="Proteomes" id="UP000000683"/>
    </source>
</evidence>